<keyword evidence="2" id="KW-1185">Reference proteome</keyword>
<feature type="non-terminal residue" evidence="1">
    <location>
        <position position="1"/>
    </location>
</feature>
<sequence length="62" mass="7599">IIIRNTNIPPKYKLFNEDFTKYEILSLLDLFLKYNKIEFNKENWDLIIFLIPLNLFRIIILP</sequence>
<dbReference type="Proteomes" id="UP001281003">
    <property type="component" value="Unassembled WGS sequence"/>
</dbReference>
<gene>
    <name evidence="1" type="ORF">B0T20DRAFT_342291</name>
</gene>
<reference evidence="1" key="1">
    <citation type="journal article" date="2023" name="Mol. Phylogenet. Evol.">
        <title>Genome-scale phylogeny and comparative genomics of the fungal order Sordariales.</title>
        <authorList>
            <person name="Hensen N."/>
            <person name="Bonometti L."/>
            <person name="Westerberg I."/>
            <person name="Brannstrom I.O."/>
            <person name="Guillou S."/>
            <person name="Cros-Aarteil S."/>
            <person name="Calhoun S."/>
            <person name="Haridas S."/>
            <person name="Kuo A."/>
            <person name="Mondo S."/>
            <person name="Pangilinan J."/>
            <person name="Riley R."/>
            <person name="LaButti K."/>
            <person name="Andreopoulos B."/>
            <person name="Lipzen A."/>
            <person name="Chen C."/>
            <person name="Yan M."/>
            <person name="Daum C."/>
            <person name="Ng V."/>
            <person name="Clum A."/>
            <person name="Steindorff A."/>
            <person name="Ohm R.A."/>
            <person name="Martin F."/>
            <person name="Silar P."/>
            <person name="Natvig D.O."/>
            <person name="Lalanne C."/>
            <person name="Gautier V."/>
            <person name="Ament-Velasquez S.L."/>
            <person name="Kruys A."/>
            <person name="Hutchinson M.I."/>
            <person name="Powell A.J."/>
            <person name="Barry K."/>
            <person name="Miller A.N."/>
            <person name="Grigoriev I.V."/>
            <person name="Debuchy R."/>
            <person name="Gladieux P."/>
            <person name="Hiltunen Thoren M."/>
            <person name="Johannesson H."/>
        </authorList>
    </citation>
    <scope>NUCLEOTIDE SEQUENCE</scope>
    <source>
        <strain evidence="1">FGSC 1904</strain>
    </source>
</reference>
<evidence type="ECO:0000313" key="2">
    <source>
        <dbReference type="Proteomes" id="UP001281003"/>
    </source>
</evidence>
<dbReference type="AlphaFoldDB" id="A0AAE0PNH3"/>
<protein>
    <submittedName>
        <fullName evidence="1">Uncharacterized protein</fullName>
    </submittedName>
</protein>
<name>A0AAE0PNH3_SORBR</name>
<evidence type="ECO:0000313" key="1">
    <source>
        <dbReference type="EMBL" id="KAK3402810.1"/>
    </source>
</evidence>
<dbReference type="EMBL" id="JAUTDP010000001">
    <property type="protein sequence ID" value="KAK3402810.1"/>
    <property type="molecule type" value="Genomic_DNA"/>
</dbReference>
<accession>A0AAE0PNH3</accession>
<organism evidence="1 2">
    <name type="scientific">Sordaria brevicollis</name>
    <dbReference type="NCBI Taxonomy" id="83679"/>
    <lineage>
        <taxon>Eukaryota</taxon>
        <taxon>Fungi</taxon>
        <taxon>Dikarya</taxon>
        <taxon>Ascomycota</taxon>
        <taxon>Pezizomycotina</taxon>
        <taxon>Sordariomycetes</taxon>
        <taxon>Sordariomycetidae</taxon>
        <taxon>Sordariales</taxon>
        <taxon>Sordariaceae</taxon>
        <taxon>Sordaria</taxon>
    </lineage>
</organism>
<proteinExistence type="predicted"/>
<comment type="caution">
    <text evidence="1">The sequence shown here is derived from an EMBL/GenBank/DDBJ whole genome shotgun (WGS) entry which is preliminary data.</text>
</comment>
<reference evidence="1" key="2">
    <citation type="submission" date="2023-07" db="EMBL/GenBank/DDBJ databases">
        <authorList>
            <consortium name="Lawrence Berkeley National Laboratory"/>
            <person name="Haridas S."/>
            <person name="Hensen N."/>
            <person name="Bonometti L."/>
            <person name="Westerberg I."/>
            <person name="Brannstrom I.O."/>
            <person name="Guillou S."/>
            <person name="Cros-Aarteil S."/>
            <person name="Calhoun S."/>
            <person name="Kuo A."/>
            <person name="Mondo S."/>
            <person name="Pangilinan J."/>
            <person name="Riley R."/>
            <person name="LaButti K."/>
            <person name="Andreopoulos B."/>
            <person name="Lipzen A."/>
            <person name="Chen C."/>
            <person name="Yanf M."/>
            <person name="Daum C."/>
            <person name="Ng V."/>
            <person name="Clum A."/>
            <person name="Steindorff A."/>
            <person name="Ohm R."/>
            <person name="Martin F."/>
            <person name="Silar P."/>
            <person name="Natvig D."/>
            <person name="Lalanne C."/>
            <person name="Gautier V."/>
            <person name="Ament-velasquez S.L."/>
            <person name="Kruys A."/>
            <person name="Hutchinson M.I."/>
            <person name="Powell A.J."/>
            <person name="Barry K."/>
            <person name="Miller A.N."/>
            <person name="Grigoriev I.V."/>
            <person name="Debuchy R."/>
            <person name="Gladieux P."/>
            <person name="Thoren M.H."/>
            <person name="Johannesson H."/>
        </authorList>
    </citation>
    <scope>NUCLEOTIDE SEQUENCE</scope>
    <source>
        <strain evidence="1">FGSC 1904</strain>
    </source>
</reference>